<name>N4UGW1_FUSC1</name>
<reference evidence="3" key="2">
    <citation type="journal article" date="2014" name="PLoS ONE">
        <title>Genome and Transcriptome Analysis of the Fungal Pathogen Fusarium oxysporum f. sp. cubense Causing Banana Vascular Wilt Disease.</title>
        <authorList>
            <person name="Guo L."/>
            <person name="Han L."/>
            <person name="Yang L."/>
            <person name="Zeng H."/>
            <person name="Fan D."/>
            <person name="Zhu Y."/>
            <person name="Feng Y."/>
            <person name="Wang G."/>
            <person name="Peng C."/>
            <person name="Jiang X."/>
            <person name="Zhou D."/>
            <person name="Ni P."/>
            <person name="Liang C."/>
            <person name="Liu L."/>
            <person name="Wang J."/>
            <person name="Mao C."/>
            <person name="Fang X."/>
            <person name="Peng M."/>
            <person name="Huang J."/>
        </authorList>
    </citation>
    <scope>NUCLEOTIDE SEQUENCE [LARGE SCALE GENOMIC DNA]</scope>
    <source>
        <strain evidence="3">race 1</strain>
    </source>
</reference>
<keyword evidence="1" id="KW-0472">Membrane</keyword>
<dbReference type="STRING" id="1229664.N4UGW1"/>
<sequence length="249" mass="29677">MVQDIISLVIRLTFMVRVEFHSPYSHPSPFQLQMQVNQSFQETLNKLQIGPPSREWSIQHELPLWFNVIDLERKANLRIGWTDYLNEHLTYQSGTLMLFRHIKVLEYIEGSEIQAGSFFKSEFLIETRRSILLLFTLSEYKYSTQDYLDWFQSRGPIEEWQRLLAGHDPNSPMSRFYEDFPIWHSKLLYLLNISNNQGNWDLKRCWYDDRDQGLWWTRWTLITAIFLAILFGLIQSITGIIQVVYAGRS</sequence>
<dbReference type="HOGENOM" id="CLU_059584_0_0_1"/>
<dbReference type="EMBL" id="KB730230">
    <property type="protein sequence ID" value="ENH69285.1"/>
    <property type="molecule type" value="Genomic_DNA"/>
</dbReference>
<protein>
    <submittedName>
        <fullName evidence="2">Uncharacterized protein</fullName>
    </submittedName>
</protein>
<dbReference type="OMA" id="RIDWTHY"/>
<dbReference type="AlphaFoldDB" id="N4UGW1"/>
<dbReference type="Proteomes" id="UP000016928">
    <property type="component" value="Unassembled WGS sequence"/>
</dbReference>
<keyword evidence="1" id="KW-0812">Transmembrane</keyword>
<evidence type="ECO:0000256" key="1">
    <source>
        <dbReference type="SAM" id="Phobius"/>
    </source>
</evidence>
<dbReference type="VEuPathDB" id="FungiDB:FOC1_g10004822"/>
<gene>
    <name evidence="2" type="ORF">FOC1_g10004822</name>
</gene>
<evidence type="ECO:0000313" key="2">
    <source>
        <dbReference type="EMBL" id="ENH69285.1"/>
    </source>
</evidence>
<organism evidence="2 3">
    <name type="scientific">Fusarium oxysporum f. sp. cubense (strain race 1)</name>
    <name type="common">Panama disease fungus</name>
    <dbReference type="NCBI Taxonomy" id="1229664"/>
    <lineage>
        <taxon>Eukaryota</taxon>
        <taxon>Fungi</taxon>
        <taxon>Dikarya</taxon>
        <taxon>Ascomycota</taxon>
        <taxon>Pezizomycotina</taxon>
        <taxon>Sordariomycetes</taxon>
        <taxon>Hypocreomycetidae</taxon>
        <taxon>Hypocreales</taxon>
        <taxon>Nectriaceae</taxon>
        <taxon>Fusarium</taxon>
        <taxon>Fusarium oxysporum species complex</taxon>
    </lineage>
</organism>
<keyword evidence="1" id="KW-1133">Transmembrane helix</keyword>
<reference evidence="3" key="1">
    <citation type="submission" date="2012-09" db="EMBL/GenBank/DDBJ databases">
        <title>Genome sequencing and comparative transcriptomics of race 1 and race 4 of banana pathogen: Fusarium oxysporum f. sp. cubense.</title>
        <authorList>
            <person name="Fang X."/>
            <person name="Huang J."/>
        </authorList>
    </citation>
    <scope>NUCLEOTIDE SEQUENCE [LARGE SCALE GENOMIC DNA]</scope>
    <source>
        <strain evidence="3">race 1</strain>
    </source>
</reference>
<proteinExistence type="predicted"/>
<accession>N4UGW1</accession>
<dbReference type="OrthoDB" id="5428890at2759"/>
<feature type="transmembrane region" description="Helical" evidence="1">
    <location>
        <begin position="219"/>
        <end position="245"/>
    </location>
</feature>
<evidence type="ECO:0000313" key="3">
    <source>
        <dbReference type="Proteomes" id="UP000016928"/>
    </source>
</evidence>